<reference evidence="12" key="1">
    <citation type="submission" date="2022-07" db="EMBL/GenBank/DDBJ databases">
        <title>Bombella genomes.</title>
        <authorList>
            <person name="Harer L."/>
            <person name="Styblova S."/>
            <person name="Ehrmann M."/>
        </authorList>
    </citation>
    <scope>NUCLEOTIDE SEQUENCE</scope>
    <source>
        <strain evidence="12">TMW 2.2543</strain>
    </source>
</reference>
<evidence type="ECO:0000256" key="9">
    <source>
        <dbReference type="ARBA" id="ARBA00023304"/>
    </source>
</evidence>
<sequence>MEKFTRLTSVAAALPQENVDTDQIIPARFLKTIQRTGLGKHLFAGQRYDAKGNENPDFVLNKPAYRKAGILITLDNLGCGSSREHAPWALLDFGIRCVIAPSFADIFYNNCFKNGILPIRLSREQCLALMDDASHGENARLTVDLEKQEIHRPDGEVISFEMDPFRRQVLLEGLDDVAQTLKNHEQSIREFEARPSRAWIPSTKQAGRPQSVIGAKGEQA</sequence>
<dbReference type="SUPFAM" id="SSF52016">
    <property type="entry name" value="LeuD/IlvD-like"/>
    <property type="match status" value="1"/>
</dbReference>
<name>A0ABT3WFQ8_9PROT</name>
<evidence type="ECO:0000259" key="11">
    <source>
        <dbReference type="Pfam" id="PF00694"/>
    </source>
</evidence>
<dbReference type="EC" id="4.2.1.33" evidence="10"/>
<proteinExistence type="inferred from homology"/>
<dbReference type="InterPro" id="IPR050075">
    <property type="entry name" value="LeuD"/>
</dbReference>
<dbReference type="Gene3D" id="3.20.19.10">
    <property type="entry name" value="Aconitase, domain 4"/>
    <property type="match status" value="1"/>
</dbReference>
<feature type="domain" description="Aconitase A/isopropylmalate dehydratase small subunit swivel" evidence="11">
    <location>
        <begin position="1"/>
        <end position="123"/>
    </location>
</feature>
<dbReference type="Proteomes" id="UP001165576">
    <property type="component" value="Unassembled WGS sequence"/>
</dbReference>
<keyword evidence="7 10" id="KW-0028">Amino-acid biosynthesis</keyword>
<gene>
    <name evidence="10 12" type="primary">leuD</name>
    <name evidence="12" type="ORF">NQF86_04545</name>
</gene>
<accession>A0ABT3WFQ8</accession>
<evidence type="ECO:0000313" key="12">
    <source>
        <dbReference type="EMBL" id="MCX5617937.1"/>
    </source>
</evidence>
<evidence type="ECO:0000256" key="4">
    <source>
        <dbReference type="ARBA" id="ARBA00009845"/>
    </source>
</evidence>
<evidence type="ECO:0000256" key="3">
    <source>
        <dbReference type="ARBA" id="ARBA00004729"/>
    </source>
</evidence>
<keyword evidence="13" id="KW-1185">Reference proteome</keyword>
<dbReference type="RefSeq" id="WP_266116383.1">
    <property type="nucleotide sequence ID" value="NZ_JANIDY010000001.1"/>
</dbReference>
<comment type="caution">
    <text evidence="12">The sequence shown here is derived from an EMBL/GenBank/DDBJ whole genome shotgun (WGS) entry which is preliminary data.</text>
</comment>
<dbReference type="EMBL" id="JANIDY010000001">
    <property type="protein sequence ID" value="MCX5617937.1"/>
    <property type="molecule type" value="Genomic_DNA"/>
</dbReference>
<comment type="function">
    <text evidence="2 10">Catalyzes the isomerization between 2-isopropylmalate and 3-isopropylmalate, via the formation of 2-isopropylmaleate.</text>
</comment>
<comment type="subunit">
    <text evidence="5 10">Heterodimer of LeuC and LeuD.</text>
</comment>
<organism evidence="12 13">
    <name type="scientific">Bombella pluederhausensis</name>
    <dbReference type="NCBI Taxonomy" id="2967336"/>
    <lineage>
        <taxon>Bacteria</taxon>
        <taxon>Pseudomonadati</taxon>
        <taxon>Pseudomonadota</taxon>
        <taxon>Alphaproteobacteria</taxon>
        <taxon>Acetobacterales</taxon>
        <taxon>Acetobacteraceae</taxon>
        <taxon>Bombella</taxon>
    </lineage>
</organism>
<evidence type="ECO:0000256" key="7">
    <source>
        <dbReference type="ARBA" id="ARBA00022605"/>
    </source>
</evidence>
<evidence type="ECO:0000256" key="8">
    <source>
        <dbReference type="ARBA" id="ARBA00023239"/>
    </source>
</evidence>
<dbReference type="Pfam" id="PF00694">
    <property type="entry name" value="Aconitase_C"/>
    <property type="match status" value="1"/>
</dbReference>
<protein>
    <recommendedName>
        <fullName evidence="10">3-isopropylmalate dehydratase small subunit</fullName>
        <ecNumber evidence="10">4.2.1.33</ecNumber>
    </recommendedName>
    <alternativeName>
        <fullName evidence="10">Alpha-IPM isomerase</fullName>
        <shortName evidence="10">IPMI</shortName>
    </alternativeName>
    <alternativeName>
        <fullName evidence="10">Isopropylmalate isomerase</fullName>
    </alternativeName>
</protein>
<evidence type="ECO:0000256" key="5">
    <source>
        <dbReference type="ARBA" id="ARBA00011271"/>
    </source>
</evidence>
<dbReference type="PANTHER" id="PTHR43345:SF5">
    <property type="entry name" value="3-ISOPROPYLMALATE DEHYDRATASE SMALL SUBUNIT"/>
    <property type="match status" value="1"/>
</dbReference>
<evidence type="ECO:0000256" key="1">
    <source>
        <dbReference type="ARBA" id="ARBA00000491"/>
    </source>
</evidence>
<keyword evidence="6 10" id="KW-0432">Leucine biosynthesis</keyword>
<comment type="catalytic activity">
    <reaction evidence="1 10">
        <text>(2R,3S)-3-isopropylmalate = (2S)-2-isopropylmalate</text>
        <dbReference type="Rhea" id="RHEA:32287"/>
        <dbReference type="ChEBI" id="CHEBI:1178"/>
        <dbReference type="ChEBI" id="CHEBI:35121"/>
        <dbReference type="EC" id="4.2.1.33"/>
    </reaction>
</comment>
<dbReference type="CDD" id="cd01577">
    <property type="entry name" value="IPMI_Swivel"/>
    <property type="match status" value="1"/>
</dbReference>
<evidence type="ECO:0000256" key="2">
    <source>
        <dbReference type="ARBA" id="ARBA00002695"/>
    </source>
</evidence>
<comment type="similarity">
    <text evidence="4 10">Belongs to the LeuD family. LeuD type 1 subfamily.</text>
</comment>
<dbReference type="InterPro" id="IPR033940">
    <property type="entry name" value="IPMI_Swivel"/>
</dbReference>
<evidence type="ECO:0000256" key="10">
    <source>
        <dbReference type="HAMAP-Rule" id="MF_01031"/>
    </source>
</evidence>
<keyword evidence="9 10" id="KW-0100">Branched-chain amino acid biosynthesis</keyword>
<dbReference type="GO" id="GO:0003861">
    <property type="term" value="F:3-isopropylmalate dehydratase activity"/>
    <property type="evidence" value="ECO:0007669"/>
    <property type="project" value="UniProtKB-EC"/>
</dbReference>
<evidence type="ECO:0000313" key="13">
    <source>
        <dbReference type="Proteomes" id="UP001165576"/>
    </source>
</evidence>
<dbReference type="InterPro" id="IPR004431">
    <property type="entry name" value="3-IsopropMal_deHydase_ssu"/>
</dbReference>
<dbReference type="InterPro" id="IPR015928">
    <property type="entry name" value="Aconitase/3IPM_dehydase_swvl"/>
</dbReference>
<keyword evidence="8 10" id="KW-0456">Lyase</keyword>
<evidence type="ECO:0000256" key="6">
    <source>
        <dbReference type="ARBA" id="ARBA00022430"/>
    </source>
</evidence>
<dbReference type="NCBIfam" id="NF002458">
    <property type="entry name" value="PRK01641.1"/>
    <property type="match status" value="1"/>
</dbReference>
<dbReference type="NCBIfam" id="TIGR00171">
    <property type="entry name" value="leuD"/>
    <property type="match status" value="1"/>
</dbReference>
<dbReference type="PANTHER" id="PTHR43345">
    <property type="entry name" value="3-ISOPROPYLMALATE DEHYDRATASE SMALL SUBUNIT 2-RELATED-RELATED"/>
    <property type="match status" value="1"/>
</dbReference>
<comment type="pathway">
    <text evidence="3 10">Amino-acid biosynthesis; L-leucine biosynthesis; L-leucine from 3-methyl-2-oxobutanoate: step 2/4.</text>
</comment>
<dbReference type="HAMAP" id="MF_01031">
    <property type="entry name" value="LeuD_type1"/>
    <property type="match status" value="1"/>
</dbReference>
<dbReference type="InterPro" id="IPR000573">
    <property type="entry name" value="AconitaseA/IPMdHydase_ssu_swvl"/>
</dbReference>